<name>A0A1B8QEM8_9GAMM</name>
<gene>
    <name evidence="1" type="ORF">A9306_07715</name>
</gene>
<keyword evidence="2" id="KW-1185">Reference proteome</keyword>
<comment type="caution">
    <text evidence="1">The sequence shown here is derived from an EMBL/GenBank/DDBJ whole genome shotgun (WGS) entry which is preliminary data.</text>
</comment>
<organism evidence="1 2">
    <name type="scientific">Faucicola atlantae</name>
    <dbReference type="NCBI Taxonomy" id="34059"/>
    <lineage>
        <taxon>Bacteria</taxon>
        <taxon>Pseudomonadati</taxon>
        <taxon>Pseudomonadota</taxon>
        <taxon>Gammaproteobacteria</taxon>
        <taxon>Moraxellales</taxon>
        <taxon>Moraxellaceae</taxon>
        <taxon>Faucicola</taxon>
    </lineage>
</organism>
<dbReference type="Proteomes" id="UP000092616">
    <property type="component" value="Unassembled WGS sequence"/>
</dbReference>
<dbReference type="AlphaFoldDB" id="A0A1B8QEM8"/>
<sequence length="78" mass="8781">MIGRSVILYEKMTRDTPLMLFNAFGGQTILQQIVIGLVIPAKPRFGWRKGARLRMGKYVGKFQRLPKLGNGVACPFID</sequence>
<dbReference type="EMBL" id="LZNA01000037">
    <property type="protein sequence ID" value="OBX80129.1"/>
    <property type="molecule type" value="Genomic_DNA"/>
</dbReference>
<reference evidence="1 2" key="1">
    <citation type="submission" date="2016-06" db="EMBL/GenBank/DDBJ databases">
        <title>Draft genome of Moraxella atlantae CCUG 59586.</title>
        <authorList>
            <person name="Salva-Serra F."/>
            <person name="Engstrom-Jakobsson H."/>
            <person name="Thorell K."/>
            <person name="Gonzales-Siles L."/>
            <person name="Karlsson R."/>
            <person name="Boulund F."/>
            <person name="Engstrand L."/>
            <person name="Kristiansson E."/>
            <person name="Moore E."/>
        </authorList>
    </citation>
    <scope>NUCLEOTIDE SEQUENCE [LARGE SCALE GENOMIC DNA]</scope>
    <source>
        <strain evidence="1 2">CCUG 59586</strain>
    </source>
</reference>
<accession>A0A1B8QEM8</accession>
<protein>
    <submittedName>
        <fullName evidence="1">Uncharacterized protein</fullName>
    </submittedName>
</protein>
<evidence type="ECO:0000313" key="1">
    <source>
        <dbReference type="EMBL" id="OBX80129.1"/>
    </source>
</evidence>
<proteinExistence type="predicted"/>
<evidence type="ECO:0000313" key="2">
    <source>
        <dbReference type="Proteomes" id="UP000092616"/>
    </source>
</evidence>